<evidence type="ECO:0000259" key="6">
    <source>
        <dbReference type="Pfam" id="PF04048"/>
    </source>
</evidence>
<reference evidence="8 9" key="1">
    <citation type="submission" date="2020-06" db="EMBL/GenBank/DDBJ databases">
        <title>The yeast mating-type switching endonuclease HO is a domesticated member of an unorthodox homing genetic element family.</title>
        <authorList>
            <person name="Coughlan A.Y."/>
            <person name="Lombardi L."/>
            <person name="Braun-Galleani S."/>
            <person name="Martos A.R."/>
            <person name="Galeote V."/>
            <person name="Bigey F."/>
            <person name="Dequin S."/>
            <person name="Byrne K.P."/>
            <person name="Wolfe K.H."/>
        </authorList>
    </citation>
    <scope>NUCLEOTIDE SEQUENCE [LARGE SCALE GENOMIC DNA]</scope>
    <source>
        <strain evidence="8 9">CBS2947</strain>
    </source>
</reference>
<dbReference type="GO" id="GO:0090522">
    <property type="term" value="P:vesicle tethering involved in exocytosis"/>
    <property type="evidence" value="ECO:0007669"/>
    <property type="project" value="UniProtKB-UniRule"/>
</dbReference>
<evidence type="ECO:0000313" key="9">
    <source>
        <dbReference type="Proteomes" id="UP000510647"/>
    </source>
</evidence>
<feature type="domain" description="Exocyst complex component Sec8 middle helical bundle" evidence="7">
    <location>
        <begin position="306"/>
        <end position="540"/>
    </location>
</feature>
<protein>
    <recommendedName>
        <fullName evidence="4">Exocyst complex component Sec8</fullName>
    </recommendedName>
</protein>
<evidence type="ECO:0000256" key="2">
    <source>
        <dbReference type="ARBA" id="ARBA00022483"/>
    </source>
</evidence>
<dbReference type="PANTHER" id="PTHR14146:SF0">
    <property type="entry name" value="EXOCYST COMPLEX COMPONENT 4"/>
    <property type="match status" value="1"/>
</dbReference>
<keyword evidence="9" id="KW-1185">Reference proteome</keyword>
<evidence type="ECO:0000256" key="3">
    <source>
        <dbReference type="ARBA" id="ARBA00022927"/>
    </source>
</evidence>
<organism evidence="8 9">
    <name type="scientific">Torulaspora globosa</name>
    <dbReference type="NCBI Taxonomy" id="48254"/>
    <lineage>
        <taxon>Eukaryota</taxon>
        <taxon>Fungi</taxon>
        <taxon>Dikarya</taxon>
        <taxon>Ascomycota</taxon>
        <taxon>Saccharomycotina</taxon>
        <taxon>Saccharomycetes</taxon>
        <taxon>Saccharomycetales</taxon>
        <taxon>Saccharomycetaceae</taxon>
        <taxon>Torulaspora</taxon>
    </lineage>
</organism>
<evidence type="ECO:0000256" key="1">
    <source>
        <dbReference type="ARBA" id="ARBA00022448"/>
    </source>
</evidence>
<feature type="domain" description="Exocyst complex component Sec8 N-terminal" evidence="6">
    <location>
        <begin position="33"/>
        <end position="173"/>
    </location>
</feature>
<keyword evidence="2 4" id="KW-0268">Exocytosis</keyword>
<dbReference type="InterPro" id="IPR039682">
    <property type="entry name" value="Sec8/EXOC4"/>
</dbReference>
<comment type="similarity">
    <text evidence="4">Belongs to the SEC8 family.</text>
</comment>
<dbReference type="GO" id="GO:0006612">
    <property type="term" value="P:protein targeting to membrane"/>
    <property type="evidence" value="ECO:0007669"/>
    <property type="project" value="UniProtKB-UniRule"/>
</dbReference>
<keyword evidence="3 4" id="KW-0653">Protein transport</keyword>
<evidence type="ECO:0000313" key="8">
    <source>
        <dbReference type="EMBL" id="QLQ78890.1"/>
    </source>
</evidence>
<dbReference type="InterPro" id="IPR048630">
    <property type="entry name" value="Sec8_M"/>
</dbReference>
<dbReference type="Pfam" id="PF04048">
    <property type="entry name" value="Sec8_N"/>
    <property type="match status" value="1"/>
</dbReference>
<gene>
    <name evidence="8" type="ORF">HG537_0B02380</name>
</gene>
<evidence type="ECO:0000256" key="4">
    <source>
        <dbReference type="RuleBase" id="RU367079"/>
    </source>
</evidence>
<dbReference type="Pfam" id="PF20652">
    <property type="entry name" value="Sec8_C"/>
    <property type="match status" value="1"/>
</dbReference>
<evidence type="ECO:0000259" key="7">
    <source>
        <dbReference type="Pfam" id="PF20652"/>
    </source>
</evidence>
<dbReference type="Proteomes" id="UP000510647">
    <property type="component" value="Chromosome 2"/>
</dbReference>
<proteinExistence type="inferred from homology"/>
<name>A0A7H9HNL0_9SACH</name>
<comment type="function">
    <text evidence="4">Component of the exocyst complex involved in the docking of exocytic vesicles with fusion sites on the plasma membrane.</text>
</comment>
<dbReference type="GO" id="GO:0015031">
    <property type="term" value="P:protein transport"/>
    <property type="evidence" value="ECO:0007669"/>
    <property type="project" value="UniProtKB-KW"/>
</dbReference>
<feature type="coiled-coil region" evidence="5">
    <location>
        <begin position="113"/>
        <end position="161"/>
    </location>
</feature>
<evidence type="ECO:0000256" key="5">
    <source>
        <dbReference type="SAM" id="Coils"/>
    </source>
</evidence>
<dbReference type="AlphaFoldDB" id="A0A7H9HNL0"/>
<dbReference type="PANTHER" id="PTHR14146">
    <property type="entry name" value="EXOCYST COMPLEX COMPONENT 4"/>
    <property type="match status" value="1"/>
</dbReference>
<dbReference type="InterPro" id="IPR007191">
    <property type="entry name" value="Sec8_exocyst_N"/>
</dbReference>
<dbReference type="GO" id="GO:0000145">
    <property type="term" value="C:exocyst"/>
    <property type="evidence" value="ECO:0007669"/>
    <property type="project" value="UniProtKB-UniRule"/>
</dbReference>
<accession>A0A7H9HNL0</accession>
<dbReference type="GO" id="GO:0006893">
    <property type="term" value="P:Golgi to plasma membrane transport"/>
    <property type="evidence" value="ECO:0007669"/>
    <property type="project" value="TreeGrafter"/>
</dbReference>
<dbReference type="OrthoDB" id="272977at2759"/>
<keyword evidence="1 4" id="KW-0813">Transport</keyword>
<dbReference type="EMBL" id="CP059268">
    <property type="protein sequence ID" value="QLQ78890.1"/>
    <property type="molecule type" value="Genomic_DNA"/>
</dbReference>
<sequence>MMHLKPVQGRRRGLSVNSISDAQQKAMNNSLDNLQGDLTHVETQWNRILNEKSNPLELALSFLDDTSVGLGHRYHDFKQLKTRIGFDLQEAVNEHFQVLNTNVASYGIAVDSITAAQDNIKELKNQVSESVSNITIEKGSLKELNENVKKQNDIIEALSSIEYLVQLPEKIEDSIRSQDYKKAQTLLARGFLCAANHDLWSLGPLQILKQQLELQEHVLFNTLVEEIHNIIYSKKGPFSSGRDILKDIGLKQDDFTNLENYLYNVANVDVLRDSITMKSPFTVFMQKINEAPFSLKAIITSSGPGNDFQRVFFLLSIINDINKLPTALSILTNRAREELHNIVLKCTEEVRANRPSLLKVAVTPNIDDDLGMSVKDVLAVPVKECFWKIFVKFLIAAQGHRVVFESINKILQSTAVNSYQFGQVWLKILSEIETLLVKYLENPQVTSVQSALNRNISTPTKPGKSNTPLFTLQHNIEDSSAAKRHANELKALLKDLFPGITISATTELGSIYIEEESFEQEEPLVPPTVFNVKMLLEPFLFFCQAASGLIPTEFEGKHITSMTFLTTFMSEQFFPKLDKTLAYLFELRVGSNNPYALEAIEGSKYIFKAAADFRILLKKLLFIMNTTHKFRSRVFDALLELLRKFYRYHLNLFEGLFGTKASNVQKRIISVWLTDDEIMKHEKEFLDGSGTDANAEANLMIRHCANYPNKDGVLHKDDILNTVTLNGVVHFLGTANWILSWLPRLRKVVRTSDDTSNEGNIEMLKIEWCFFESNDWTAIDKLDNLKISMDSQAAARFDEIIEGFSTLHSNLLTAIRFDTRARCIYHIGFMFRSPDAWGFDAGSSELNEHIAALITDLETIENKVRQQQLPEGNTDKVFIGIDSMINKAFLLGMRSVPVINKTGVKRMLKNAKVLQNACQNLVSNPSMIDITASMQFFSLCGSTESDLFQQLEQGKLVISSKNDLKNILRLQFSEEIQHQTRRNSNNPKRINSMPLMKRYDESIKRLESFGRRS</sequence>
<keyword evidence="5" id="KW-0175">Coiled coil</keyword>
<dbReference type="GO" id="GO:0006904">
    <property type="term" value="P:vesicle docking involved in exocytosis"/>
    <property type="evidence" value="ECO:0007669"/>
    <property type="project" value="InterPro"/>
</dbReference>